<feature type="compositionally biased region" description="Low complexity" evidence="1">
    <location>
        <begin position="118"/>
        <end position="131"/>
    </location>
</feature>
<accession>A3LRL3</accession>
<evidence type="ECO:0000313" key="3">
    <source>
        <dbReference type="Proteomes" id="UP000002258"/>
    </source>
</evidence>
<feature type="compositionally biased region" description="Polar residues" evidence="1">
    <location>
        <begin position="132"/>
        <end position="153"/>
    </location>
</feature>
<dbReference type="InParanoid" id="A3LRL3"/>
<feature type="region of interest" description="Disordered" evidence="1">
    <location>
        <begin position="99"/>
        <end position="183"/>
    </location>
</feature>
<feature type="compositionally biased region" description="Polar residues" evidence="1">
    <location>
        <begin position="52"/>
        <end position="77"/>
    </location>
</feature>
<sequence length="357" mass="39703">MSLASDQVPYDSKTQKLRSKLKLFNKLNEQTEESHPLQTTISLKLSKSLNGSPITTHSPSFSSLPYANTQTQTNNPPISEIYSHPHKLNFRLRSNSLPNFNNHFQSKLSRSNPRRRPSQMSSNGQSYSSYSLVQENPTTTPSDLSSGHSPTSSGDRRNRYSPFNSDDSDSIMSDNDNDLDSSHYQQQDAELRDFLKSPSPNVHSSVSTRYFTAYSTASSVSNYKDDELIMIPPLPPATTQTYRPSLSSGSSFGSIPENDNDIHESENENENVDNAIEMPITTASVVRENGKLTHCLSSTSVHSSMASNVADFNTNKKISSSVQKQSPKSQEEDNVDRLANSILKVINIEDKEIKWGI</sequence>
<dbReference type="EMBL" id="CP000497">
    <property type="protein sequence ID" value="ABN65404.2"/>
    <property type="molecule type" value="Genomic_DNA"/>
</dbReference>
<gene>
    <name evidence="2" type="ORF">PICST_30730</name>
</gene>
<feature type="compositionally biased region" description="Polar residues" evidence="1">
    <location>
        <begin position="99"/>
        <end position="111"/>
    </location>
</feature>
<protein>
    <submittedName>
        <fullName evidence="2">Uncharacterized protein</fullName>
    </submittedName>
</protein>
<dbReference type="GeneID" id="4837899"/>
<evidence type="ECO:0000313" key="2">
    <source>
        <dbReference type="EMBL" id="ABN65404.2"/>
    </source>
</evidence>
<name>A3LRL3_PICST</name>
<dbReference type="AlphaFoldDB" id="A3LRL3"/>
<dbReference type="HOGENOM" id="CLU_776377_0_0_1"/>
<dbReference type="Proteomes" id="UP000002258">
    <property type="component" value="Chromosome 3"/>
</dbReference>
<feature type="region of interest" description="Disordered" evidence="1">
    <location>
        <begin position="52"/>
        <end position="82"/>
    </location>
</feature>
<dbReference type="RefSeq" id="XP_001383433.2">
    <property type="nucleotide sequence ID" value="XM_001383396.1"/>
</dbReference>
<organism evidence="2 3">
    <name type="scientific">Scheffersomyces stipitis (strain ATCC 58785 / CBS 6054 / NBRC 10063 / NRRL Y-11545)</name>
    <name type="common">Yeast</name>
    <name type="synonym">Pichia stipitis</name>
    <dbReference type="NCBI Taxonomy" id="322104"/>
    <lineage>
        <taxon>Eukaryota</taxon>
        <taxon>Fungi</taxon>
        <taxon>Dikarya</taxon>
        <taxon>Ascomycota</taxon>
        <taxon>Saccharomycotina</taxon>
        <taxon>Pichiomycetes</taxon>
        <taxon>Debaryomycetaceae</taxon>
        <taxon>Scheffersomyces</taxon>
    </lineage>
</organism>
<proteinExistence type="predicted"/>
<evidence type="ECO:0000256" key="1">
    <source>
        <dbReference type="SAM" id="MobiDB-lite"/>
    </source>
</evidence>
<dbReference type="KEGG" id="pic:PICST_30730"/>
<reference evidence="2 3" key="1">
    <citation type="journal article" date="2007" name="Nat. Biotechnol.">
        <title>Genome sequence of the lignocellulose-bioconverting and xylose-fermenting yeast Pichia stipitis.</title>
        <authorList>
            <person name="Jeffries T.W."/>
            <person name="Grigoriev I.V."/>
            <person name="Grimwood J."/>
            <person name="Laplaza J.M."/>
            <person name="Aerts A."/>
            <person name="Salamov A."/>
            <person name="Schmutz J."/>
            <person name="Lindquist E."/>
            <person name="Dehal P."/>
            <person name="Shapiro H."/>
            <person name="Jin Y.S."/>
            <person name="Passoth V."/>
            <person name="Richardson P.M."/>
        </authorList>
    </citation>
    <scope>NUCLEOTIDE SEQUENCE [LARGE SCALE GENOMIC DNA]</scope>
    <source>
        <strain evidence="3">ATCC 58785 / CBS 6054 / NBRC 10063 / NRRL Y-11545</strain>
    </source>
</reference>
<keyword evidence="3" id="KW-1185">Reference proteome</keyword>